<proteinExistence type="predicted"/>
<name>A0A0X3NYN0_SCHSO</name>
<feature type="non-terminal residue" evidence="1">
    <location>
        <position position="1"/>
    </location>
</feature>
<evidence type="ECO:0000313" key="1">
    <source>
        <dbReference type="EMBL" id="JAP39986.1"/>
    </source>
</evidence>
<organism evidence="1">
    <name type="scientific">Schistocephalus solidus</name>
    <name type="common">Tapeworm</name>
    <dbReference type="NCBI Taxonomy" id="70667"/>
    <lineage>
        <taxon>Eukaryota</taxon>
        <taxon>Metazoa</taxon>
        <taxon>Spiralia</taxon>
        <taxon>Lophotrochozoa</taxon>
        <taxon>Platyhelminthes</taxon>
        <taxon>Cestoda</taxon>
        <taxon>Eucestoda</taxon>
        <taxon>Diphyllobothriidea</taxon>
        <taxon>Diphyllobothriidae</taxon>
        <taxon>Schistocephalus</taxon>
    </lineage>
</organism>
<accession>A0A0X3NYN0</accession>
<dbReference type="AlphaFoldDB" id="A0A0X3NYN0"/>
<reference evidence="1" key="1">
    <citation type="submission" date="2016-01" db="EMBL/GenBank/DDBJ databases">
        <title>Reference transcriptome for the parasite Schistocephalus solidus: insights into the molecular evolution of parasitism.</title>
        <authorList>
            <person name="Hebert F.O."/>
            <person name="Grambauer S."/>
            <person name="Barber I."/>
            <person name="Landry C.R."/>
            <person name="Aubin-Horth N."/>
        </authorList>
    </citation>
    <scope>NUCLEOTIDE SEQUENCE</scope>
</reference>
<protein>
    <submittedName>
        <fullName evidence="1">Uncharacterized protein</fullName>
    </submittedName>
</protein>
<dbReference type="EMBL" id="GEEE01023239">
    <property type="protein sequence ID" value="JAP39986.1"/>
    <property type="molecule type" value="Transcribed_RNA"/>
</dbReference>
<sequence length="147" mass="16526">LRWSPARNQPPQATMNPPPLTVRKHCTFTLTDRGGGERESGTGSVCLRSFVCMRARVFFDHAAPLYHLDQTARCILFRLFLFISLSLSLSLSLSHTHTHTHTQLYSPKAFAVASARTHYSIPIFFGRGRVSNVLAAKFWSPDILPRS</sequence>
<gene>
    <name evidence="1" type="ORF">TR157456</name>
</gene>